<proteinExistence type="predicted"/>
<dbReference type="AlphaFoldDB" id="W9QM32"/>
<gene>
    <name evidence="1" type="ORF">L484_013613</name>
</gene>
<accession>W9QM32</accession>
<name>W9QM32_9ROSA</name>
<dbReference type="EMBL" id="KE343797">
    <property type="protein sequence ID" value="EXB41539.1"/>
    <property type="molecule type" value="Genomic_DNA"/>
</dbReference>
<evidence type="ECO:0000313" key="1">
    <source>
        <dbReference type="EMBL" id="EXB41539.1"/>
    </source>
</evidence>
<sequence>MQRLKPSKAGTGFARELRFGFGAFLLALTRHRLMYRCHYCVQMEGGDNFKQEIAYGTSPCRAPIGPGASTNEREDPTPCSAALANSVRQLLGVRQSNAQNTDH</sequence>
<keyword evidence="2" id="KW-1185">Reference proteome</keyword>
<evidence type="ECO:0000313" key="2">
    <source>
        <dbReference type="Proteomes" id="UP000030645"/>
    </source>
</evidence>
<dbReference type="Proteomes" id="UP000030645">
    <property type="component" value="Unassembled WGS sequence"/>
</dbReference>
<protein>
    <submittedName>
        <fullName evidence="1">Uncharacterized protein</fullName>
    </submittedName>
</protein>
<organism evidence="1 2">
    <name type="scientific">Morus notabilis</name>
    <dbReference type="NCBI Taxonomy" id="981085"/>
    <lineage>
        <taxon>Eukaryota</taxon>
        <taxon>Viridiplantae</taxon>
        <taxon>Streptophyta</taxon>
        <taxon>Embryophyta</taxon>
        <taxon>Tracheophyta</taxon>
        <taxon>Spermatophyta</taxon>
        <taxon>Magnoliopsida</taxon>
        <taxon>eudicotyledons</taxon>
        <taxon>Gunneridae</taxon>
        <taxon>Pentapetalae</taxon>
        <taxon>rosids</taxon>
        <taxon>fabids</taxon>
        <taxon>Rosales</taxon>
        <taxon>Moraceae</taxon>
        <taxon>Moreae</taxon>
        <taxon>Morus</taxon>
    </lineage>
</organism>
<reference evidence="2" key="1">
    <citation type="submission" date="2013-01" db="EMBL/GenBank/DDBJ databases">
        <title>Draft Genome Sequence of a Mulberry Tree, Morus notabilis C.K. Schneid.</title>
        <authorList>
            <person name="He N."/>
            <person name="Zhao S."/>
        </authorList>
    </citation>
    <scope>NUCLEOTIDE SEQUENCE</scope>
</reference>